<reference evidence="2 3" key="1">
    <citation type="submission" date="2015-09" db="EMBL/GenBank/DDBJ databases">
        <title>Trachymyrmex cornetzi WGS genome.</title>
        <authorList>
            <person name="Nygaard S."/>
            <person name="Hu H."/>
            <person name="Boomsma J."/>
            <person name="Zhang G."/>
        </authorList>
    </citation>
    <scope>NUCLEOTIDE SEQUENCE [LARGE SCALE GENOMIC DNA]</scope>
    <source>
        <strain evidence="2">Tcor2-1</strain>
        <tissue evidence="2">Whole body</tissue>
    </source>
</reference>
<sequence length="187" mass="20977">MTIWSSKLHVGRESAVARVNQARSARSGFYSVIVWNHRVNGFSGKCMKNKSATGASCRKPKTPFCHKGIFSLLRRIRSELRYPDKRRSVFTTQSRIRLTAKIHARRSAVVTTNNDEDEDEDTSHNTAGGGRKRGLSGNRSVCPPATRSTLSPFALSTIVKNQDRSDHPPQALRVIIVVWYTRLRNVG</sequence>
<evidence type="ECO:0000313" key="2">
    <source>
        <dbReference type="EMBL" id="KYN21636.1"/>
    </source>
</evidence>
<dbReference type="AlphaFoldDB" id="A0A151J9B8"/>
<dbReference type="Proteomes" id="UP000078492">
    <property type="component" value="Unassembled WGS sequence"/>
</dbReference>
<protein>
    <submittedName>
        <fullName evidence="2">Uncharacterized protein</fullName>
    </submittedName>
</protein>
<accession>A0A151J9B8</accession>
<proteinExistence type="predicted"/>
<evidence type="ECO:0000256" key="1">
    <source>
        <dbReference type="SAM" id="MobiDB-lite"/>
    </source>
</evidence>
<dbReference type="EMBL" id="KQ979425">
    <property type="protein sequence ID" value="KYN21636.1"/>
    <property type="molecule type" value="Genomic_DNA"/>
</dbReference>
<feature type="region of interest" description="Disordered" evidence="1">
    <location>
        <begin position="109"/>
        <end position="146"/>
    </location>
</feature>
<evidence type="ECO:0000313" key="3">
    <source>
        <dbReference type="Proteomes" id="UP000078492"/>
    </source>
</evidence>
<gene>
    <name evidence="2" type="ORF">ALC57_06012</name>
</gene>
<keyword evidence="3" id="KW-1185">Reference proteome</keyword>
<organism evidence="2 3">
    <name type="scientific">Trachymyrmex cornetzi</name>
    <dbReference type="NCBI Taxonomy" id="471704"/>
    <lineage>
        <taxon>Eukaryota</taxon>
        <taxon>Metazoa</taxon>
        <taxon>Ecdysozoa</taxon>
        <taxon>Arthropoda</taxon>
        <taxon>Hexapoda</taxon>
        <taxon>Insecta</taxon>
        <taxon>Pterygota</taxon>
        <taxon>Neoptera</taxon>
        <taxon>Endopterygota</taxon>
        <taxon>Hymenoptera</taxon>
        <taxon>Apocrita</taxon>
        <taxon>Aculeata</taxon>
        <taxon>Formicoidea</taxon>
        <taxon>Formicidae</taxon>
        <taxon>Myrmicinae</taxon>
        <taxon>Trachymyrmex</taxon>
    </lineage>
</organism>
<name>A0A151J9B8_9HYME</name>